<evidence type="ECO:0000256" key="2">
    <source>
        <dbReference type="ARBA" id="ARBA00022723"/>
    </source>
</evidence>
<dbReference type="GO" id="GO:0016853">
    <property type="term" value="F:isomerase activity"/>
    <property type="evidence" value="ECO:0007669"/>
    <property type="project" value="UniProtKB-ARBA"/>
</dbReference>
<organism evidence="4 5">
    <name type="scientific">Seonamhaeicola aphaedonensis</name>
    <dbReference type="NCBI Taxonomy" id="1461338"/>
    <lineage>
        <taxon>Bacteria</taxon>
        <taxon>Pseudomonadati</taxon>
        <taxon>Bacteroidota</taxon>
        <taxon>Flavobacteriia</taxon>
        <taxon>Flavobacteriales</taxon>
        <taxon>Flavobacteriaceae</taxon>
    </lineage>
</organism>
<dbReference type="PANTHER" id="PTHR42796:SF4">
    <property type="entry name" value="FUMARYLACETOACETATE HYDROLASE DOMAIN-CONTAINING PROTEIN 2A"/>
    <property type="match status" value="1"/>
</dbReference>
<dbReference type="AlphaFoldDB" id="A0A3D9HKX2"/>
<dbReference type="GO" id="GO:0019752">
    <property type="term" value="P:carboxylic acid metabolic process"/>
    <property type="evidence" value="ECO:0007669"/>
    <property type="project" value="UniProtKB-ARBA"/>
</dbReference>
<keyword evidence="5" id="KW-1185">Reference proteome</keyword>
<dbReference type="InterPro" id="IPR051121">
    <property type="entry name" value="FAH"/>
</dbReference>
<dbReference type="InterPro" id="IPR036663">
    <property type="entry name" value="Fumarylacetoacetase_C_sf"/>
</dbReference>
<dbReference type="Gene3D" id="3.90.850.10">
    <property type="entry name" value="Fumarylacetoacetase-like, C-terminal domain"/>
    <property type="match status" value="1"/>
</dbReference>
<evidence type="ECO:0000313" key="5">
    <source>
        <dbReference type="Proteomes" id="UP000256629"/>
    </source>
</evidence>
<comment type="caution">
    <text evidence="4">The sequence shown here is derived from an EMBL/GenBank/DDBJ whole genome shotgun (WGS) entry which is preliminary data.</text>
</comment>
<proteinExistence type="inferred from homology"/>
<feature type="domain" description="Fumarylacetoacetase-like C-terminal" evidence="3">
    <location>
        <begin position="73"/>
        <end position="277"/>
    </location>
</feature>
<dbReference type="InterPro" id="IPR011234">
    <property type="entry name" value="Fumarylacetoacetase-like_C"/>
</dbReference>
<dbReference type="Proteomes" id="UP000256629">
    <property type="component" value="Unassembled WGS sequence"/>
</dbReference>
<evidence type="ECO:0000313" key="4">
    <source>
        <dbReference type="EMBL" id="RED50124.1"/>
    </source>
</evidence>
<reference evidence="4 5" key="1">
    <citation type="submission" date="2018-07" db="EMBL/GenBank/DDBJ databases">
        <title>Genomic Encyclopedia of Type Strains, Phase III (KMG-III): the genomes of soil and plant-associated and newly described type strains.</title>
        <authorList>
            <person name="Whitman W."/>
        </authorList>
    </citation>
    <scope>NUCLEOTIDE SEQUENCE [LARGE SCALE GENOMIC DNA]</scope>
    <source>
        <strain evidence="4 5">CECT 8487</strain>
    </source>
</reference>
<dbReference type="OrthoDB" id="9805307at2"/>
<dbReference type="RefSeq" id="WP_116039079.1">
    <property type="nucleotide sequence ID" value="NZ_QRDX01000001.1"/>
</dbReference>
<gene>
    <name evidence="4" type="ORF">DFQ02_101147</name>
</gene>
<sequence length="282" mass="31365">MKLIRFGALGQEKPGLLINGLRKDLSSVFNDWDNDFFNNEGLKKLDECLKNISIYPNVNDSERWGACVARPGKVICIGLNYSDHAEESGMAIPEEPIIFQKGSNTVVGPYDDIIIPRNSEKTDWEVELGVVIKKDTRYLNSIEDAKDCIAGYCTSHDVSERAFQLERGGQWTKGKSCDNFNPLGPYLVTPDEIDDIQNLKMTLTVNGIQKQKGNTSFMIFDVYQVIHHLSQFMTLEAGDIINTGTPPGVGLGFNPPQYLKEGDIVELEIEGLGSQKQVCVKA</sequence>
<keyword evidence="2" id="KW-0479">Metal-binding</keyword>
<dbReference type="Pfam" id="PF01557">
    <property type="entry name" value="FAA_hydrolase"/>
    <property type="match status" value="1"/>
</dbReference>
<dbReference type="GO" id="GO:0046872">
    <property type="term" value="F:metal ion binding"/>
    <property type="evidence" value="ECO:0007669"/>
    <property type="project" value="UniProtKB-KW"/>
</dbReference>
<protein>
    <submittedName>
        <fullName evidence="4">2-keto-4-pentenoate hydratase/2-oxohepta-3-ene-1,7-dioic acid hydratase in catechol pathway</fullName>
    </submittedName>
</protein>
<evidence type="ECO:0000259" key="3">
    <source>
        <dbReference type="Pfam" id="PF01557"/>
    </source>
</evidence>
<dbReference type="EMBL" id="QRDX01000001">
    <property type="protein sequence ID" value="RED50124.1"/>
    <property type="molecule type" value="Genomic_DNA"/>
</dbReference>
<accession>A0A3D9HKX2</accession>
<dbReference type="PANTHER" id="PTHR42796">
    <property type="entry name" value="FUMARYLACETOACETATE HYDROLASE DOMAIN-CONTAINING PROTEIN 2A-RELATED"/>
    <property type="match status" value="1"/>
</dbReference>
<dbReference type="FunFam" id="3.90.850.10:FF:000002">
    <property type="entry name" value="2-hydroxyhepta-2,4-diene-1,7-dioate isomerase"/>
    <property type="match status" value="1"/>
</dbReference>
<name>A0A3D9HKX2_9FLAO</name>
<dbReference type="SUPFAM" id="SSF56529">
    <property type="entry name" value="FAH"/>
    <property type="match status" value="1"/>
</dbReference>
<evidence type="ECO:0000256" key="1">
    <source>
        <dbReference type="ARBA" id="ARBA00010211"/>
    </source>
</evidence>
<comment type="similarity">
    <text evidence="1">Belongs to the FAH family.</text>
</comment>